<evidence type="ECO:0000313" key="1">
    <source>
        <dbReference type="EMBL" id="CUK08113.1"/>
    </source>
</evidence>
<accession>A0A0P1IE62</accession>
<sequence length="74" mass="8218">MTCNHDGDCSMCLSTAALSLFLNLLNLENITTEPGRVIIHASDREAHWVNDGDRWCTMAPQLDRLARFAPSATE</sequence>
<name>A0A0P1IE62_9RHOB</name>
<dbReference type="AlphaFoldDB" id="A0A0P1IE62"/>
<reference evidence="2" key="1">
    <citation type="submission" date="2015-09" db="EMBL/GenBank/DDBJ databases">
        <authorList>
            <person name="Rodrigo-Torres Lidia"/>
            <person name="Arahal R.David."/>
        </authorList>
    </citation>
    <scope>NUCLEOTIDE SEQUENCE [LARGE SCALE GENOMIC DNA]</scope>
    <source>
        <strain evidence="2">CECT 7735</strain>
    </source>
</reference>
<dbReference type="STRING" id="1715693.PH7735_03199"/>
<organism evidence="1 2">
    <name type="scientific">Shimia thalassica</name>
    <dbReference type="NCBI Taxonomy" id="1715693"/>
    <lineage>
        <taxon>Bacteria</taxon>
        <taxon>Pseudomonadati</taxon>
        <taxon>Pseudomonadota</taxon>
        <taxon>Alphaproteobacteria</taxon>
        <taxon>Rhodobacterales</taxon>
        <taxon>Roseobacteraceae</taxon>
    </lineage>
</organism>
<proteinExistence type="predicted"/>
<evidence type="ECO:0000313" key="2">
    <source>
        <dbReference type="Proteomes" id="UP000051870"/>
    </source>
</evidence>
<keyword evidence="2" id="KW-1185">Reference proteome</keyword>
<dbReference type="EMBL" id="CYTW01000004">
    <property type="protein sequence ID" value="CUK08113.1"/>
    <property type="molecule type" value="Genomic_DNA"/>
</dbReference>
<protein>
    <submittedName>
        <fullName evidence="1">Uncharacterized protein</fullName>
    </submittedName>
</protein>
<dbReference type="Proteomes" id="UP000051870">
    <property type="component" value="Unassembled WGS sequence"/>
</dbReference>
<gene>
    <name evidence="1" type="ORF">PH7735_03199</name>
</gene>